<evidence type="ECO:0000256" key="4">
    <source>
        <dbReference type="ARBA" id="ARBA00023136"/>
    </source>
</evidence>
<dbReference type="NCBIfam" id="TIGR03062">
    <property type="entry name" value="pip_yhgE_Cterm"/>
    <property type="match status" value="1"/>
</dbReference>
<evidence type="ECO:0000256" key="3">
    <source>
        <dbReference type="ARBA" id="ARBA00022989"/>
    </source>
</evidence>
<dbReference type="GO" id="GO:0140359">
    <property type="term" value="F:ABC-type transporter activity"/>
    <property type="evidence" value="ECO:0007669"/>
    <property type="project" value="InterPro"/>
</dbReference>
<gene>
    <name evidence="7" type="ORF">SAMN05216378_4621</name>
</gene>
<organism evidence="7 8">
    <name type="scientific">Paenibacillus catalpae</name>
    <dbReference type="NCBI Taxonomy" id="1045775"/>
    <lineage>
        <taxon>Bacteria</taxon>
        <taxon>Bacillati</taxon>
        <taxon>Bacillota</taxon>
        <taxon>Bacilli</taxon>
        <taxon>Bacillales</taxon>
        <taxon>Paenibacillaceae</taxon>
        <taxon>Paenibacillus</taxon>
    </lineage>
</organism>
<feature type="transmembrane region" description="Helical" evidence="5">
    <location>
        <begin position="21"/>
        <end position="42"/>
    </location>
</feature>
<dbReference type="Gene3D" id="3.40.1710.10">
    <property type="entry name" value="abc type-2 transporter like domain"/>
    <property type="match status" value="1"/>
</dbReference>
<dbReference type="InterPro" id="IPR017500">
    <property type="entry name" value="Phage_infect_YhgE_N"/>
</dbReference>
<keyword evidence="2 5" id="KW-0812">Transmembrane</keyword>
<evidence type="ECO:0000259" key="6">
    <source>
        <dbReference type="Pfam" id="PF12698"/>
    </source>
</evidence>
<dbReference type="Gene3D" id="1.10.287.950">
    <property type="entry name" value="Methyl-accepting chemotaxis protein"/>
    <property type="match status" value="1"/>
</dbReference>
<feature type="transmembrane region" description="Helical" evidence="5">
    <location>
        <begin position="546"/>
        <end position="567"/>
    </location>
</feature>
<protein>
    <submittedName>
        <fullName evidence="7">Putative membrane protein</fullName>
    </submittedName>
</protein>
<dbReference type="STRING" id="1045775.SAMN05216378_4621"/>
<dbReference type="PANTHER" id="PTHR43077:SF5">
    <property type="entry name" value="PHAGE INFECTION PROTEIN"/>
    <property type="match status" value="1"/>
</dbReference>
<comment type="subcellular location">
    <subcellularLocation>
        <location evidence="1">Membrane</location>
        <topology evidence="1">Multi-pass membrane protein</topology>
    </subcellularLocation>
</comment>
<feature type="transmembrane region" description="Helical" evidence="5">
    <location>
        <begin position="510"/>
        <end position="534"/>
    </location>
</feature>
<dbReference type="Proteomes" id="UP000198855">
    <property type="component" value="Unassembled WGS sequence"/>
</dbReference>
<evidence type="ECO:0000256" key="2">
    <source>
        <dbReference type="ARBA" id="ARBA00022692"/>
    </source>
</evidence>
<evidence type="ECO:0000256" key="1">
    <source>
        <dbReference type="ARBA" id="ARBA00004141"/>
    </source>
</evidence>
<dbReference type="AlphaFoldDB" id="A0A1I2F027"/>
<dbReference type="OrthoDB" id="9811483at2"/>
<dbReference type="InterPro" id="IPR013525">
    <property type="entry name" value="ABC2_TM"/>
</dbReference>
<feature type="domain" description="ABC-2 type transporter transmembrane" evidence="6">
    <location>
        <begin position="25"/>
        <end position="174"/>
    </location>
</feature>
<name>A0A1I2F027_9BACL</name>
<dbReference type="EMBL" id="FOMT01000005">
    <property type="protein sequence ID" value="SFE98764.1"/>
    <property type="molecule type" value="Genomic_DNA"/>
</dbReference>
<dbReference type="InterPro" id="IPR023908">
    <property type="entry name" value="xxxLxxG_rpt"/>
</dbReference>
<accession>A0A1I2F027</accession>
<evidence type="ECO:0000256" key="5">
    <source>
        <dbReference type="SAM" id="Phobius"/>
    </source>
</evidence>
<keyword evidence="3 5" id="KW-1133">Transmembrane helix</keyword>
<dbReference type="SUPFAM" id="SSF58104">
    <property type="entry name" value="Methyl-accepting chemotaxis protein (MCP) signaling domain"/>
    <property type="match status" value="1"/>
</dbReference>
<evidence type="ECO:0000313" key="7">
    <source>
        <dbReference type="EMBL" id="SFE98764.1"/>
    </source>
</evidence>
<feature type="transmembrane region" description="Helical" evidence="5">
    <location>
        <begin position="633"/>
        <end position="652"/>
    </location>
</feature>
<dbReference type="GO" id="GO:0016020">
    <property type="term" value="C:membrane"/>
    <property type="evidence" value="ECO:0007669"/>
    <property type="project" value="UniProtKB-SubCell"/>
</dbReference>
<keyword evidence="4 5" id="KW-0472">Membrane</keyword>
<dbReference type="Pfam" id="PF12698">
    <property type="entry name" value="ABC2_membrane_3"/>
    <property type="match status" value="2"/>
</dbReference>
<proteinExistence type="predicted"/>
<dbReference type="InterPro" id="IPR017501">
    <property type="entry name" value="Phage_infect_YhgE_C"/>
</dbReference>
<evidence type="ECO:0000313" key="8">
    <source>
        <dbReference type="Proteomes" id="UP000198855"/>
    </source>
</evidence>
<dbReference type="NCBIfam" id="TIGR03057">
    <property type="entry name" value="xxxLxxG_by_4"/>
    <property type="match status" value="1"/>
</dbReference>
<feature type="domain" description="ABC-2 type transporter transmembrane" evidence="6">
    <location>
        <begin position="428"/>
        <end position="646"/>
    </location>
</feature>
<dbReference type="InterPro" id="IPR051328">
    <property type="entry name" value="T7SS_ABC-Transporter"/>
</dbReference>
<dbReference type="PANTHER" id="PTHR43077">
    <property type="entry name" value="TRANSPORT PERMEASE YVFS-RELATED"/>
    <property type="match status" value="1"/>
</dbReference>
<keyword evidence="8" id="KW-1185">Reference proteome</keyword>
<dbReference type="RefSeq" id="WP_091188783.1">
    <property type="nucleotide sequence ID" value="NZ_FOMT01000005.1"/>
</dbReference>
<feature type="transmembrane region" description="Helical" evidence="5">
    <location>
        <begin position="479"/>
        <end position="498"/>
    </location>
</feature>
<reference evidence="8" key="1">
    <citation type="submission" date="2016-10" db="EMBL/GenBank/DDBJ databases">
        <authorList>
            <person name="Varghese N."/>
            <person name="Submissions S."/>
        </authorList>
    </citation>
    <scope>NUCLEOTIDE SEQUENCE [LARGE SCALE GENOMIC DNA]</scope>
    <source>
        <strain evidence="8">CGMCC 1.10784</strain>
    </source>
</reference>
<sequence length="666" mass="70952">MKGNLFWYNLKLMANHKTLRIGSIVLLFIPLLYTGMFLAGYWDPYGHLDKLPVAIVNEDKGVVSGGKSLHLGQDMVDNMKSTHTLDYHFVEREQAEKGLYDGDYYLTIVIPDDFSQSAATLTEDDPQPADLTYMTNPGNNYVSGQIGSNVLKELTNKVSQNIVKSYTQTVYGKMQQMADGFTNASNGAEKLTAGTESAQDGASKLNQAIAVLASGAGRLNDSSLTLQQGLKYLGSGSEGLAEGSAALTENLGTLKETGADLAKGASALQKNAAEWKISADTASKAASGVNGSAEKLASQLNAYLDQHPELKEDPAFAAIASSSKELAEDTAKVSTSMKELQQPAAAIQQAGAKLAAGQSSIAGSLTEVYNGSSNLAEGSSKLEDGLHSYSEGVGKLQDGITRLAVGAEKLNNGSKELLGGVIRLVDGSQQLTNKLSDAAQSTAGIKASDAELNRYAQPVQLEQQELNTVKTYATGSAPYFLALGLLVGSLMASNIIHFQEGQVRSAWQKFWGRIGVFYVVALLQTIVLDLIVLYAIGLEVQSVPKFFLFTLLTACMFTTLILMLVSIFGTLGKLVGIALVVTQLASSGGTFPMELAPQWIQAVGQCLPMTYVLRGMKSVISTSNWEMYWSNTGILLAYLVGFMVIMLTAYLLRSAKEAPASAAAAH</sequence>
<dbReference type="NCBIfam" id="TIGR03061">
    <property type="entry name" value="pip_yhgE_Nterm"/>
    <property type="match status" value="1"/>
</dbReference>